<dbReference type="RefSeq" id="WP_156478597.1">
    <property type="nucleotide sequence ID" value="NZ_LSGP01000013.1"/>
</dbReference>
<dbReference type="Proteomes" id="UP000076268">
    <property type="component" value="Unassembled WGS sequence"/>
</dbReference>
<gene>
    <name evidence="1" type="ORF">AXX12_04885</name>
</gene>
<comment type="caution">
    <text evidence="1">The sequence shown here is derived from an EMBL/GenBank/DDBJ whole genome shotgun (WGS) entry which is preliminary data.</text>
</comment>
<proteinExistence type="predicted"/>
<dbReference type="EMBL" id="LSGP01000013">
    <property type="protein sequence ID" value="KYZ77449.1"/>
    <property type="molecule type" value="Genomic_DNA"/>
</dbReference>
<name>A0A154BU43_ANASB</name>
<accession>A0A154BU43</accession>
<sequence>MLFLLLPHPPFDRFANANDVPGWLFAEADILSGLQLGKVAPDGSFIDTKAGRYPWGAERSAIKYDAPGFTVGFFFAGCLVNEPGKQPNGESNALDVLFG</sequence>
<reference evidence="1 2" key="1">
    <citation type="submission" date="2016-02" db="EMBL/GenBank/DDBJ databases">
        <title>Anaerosporomusa subterraneum gen. nov., sp. nov., a spore-forming obligate anaerobe isolated from saprolite.</title>
        <authorList>
            <person name="Choi J.K."/>
            <person name="Shah M."/>
            <person name="Yee N."/>
        </authorList>
    </citation>
    <scope>NUCLEOTIDE SEQUENCE [LARGE SCALE GENOMIC DNA]</scope>
    <source>
        <strain evidence="1 2">RU4</strain>
    </source>
</reference>
<protein>
    <submittedName>
        <fullName evidence="1">Uncharacterized protein</fullName>
    </submittedName>
</protein>
<dbReference type="AlphaFoldDB" id="A0A154BU43"/>
<evidence type="ECO:0000313" key="1">
    <source>
        <dbReference type="EMBL" id="KYZ77449.1"/>
    </source>
</evidence>
<organism evidence="1 2">
    <name type="scientific">Anaerosporomusa subterranea</name>
    <dbReference type="NCBI Taxonomy" id="1794912"/>
    <lineage>
        <taxon>Bacteria</taxon>
        <taxon>Bacillati</taxon>
        <taxon>Bacillota</taxon>
        <taxon>Negativicutes</taxon>
        <taxon>Acetonemataceae</taxon>
        <taxon>Anaerosporomusa</taxon>
    </lineage>
</organism>
<evidence type="ECO:0000313" key="2">
    <source>
        <dbReference type="Proteomes" id="UP000076268"/>
    </source>
</evidence>
<keyword evidence="2" id="KW-1185">Reference proteome</keyword>